<dbReference type="GO" id="GO:0047429">
    <property type="term" value="F:nucleoside triphosphate diphosphatase activity"/>
    <property type="evidence" value="ECO:0007669"/>
    <property type="project" value="InterPro"/>
</dbReference>
<dbReference type="AlphaFoldDB" id="A0A382SPI8"/>
<dbReference type="InterPro" id="IPR052555">
    <property type="entry name" value="dCTP_Pyrophosphatase"/>
</dbReference>
<dbReference type="SUPFAM" id="SSF101386">
    <property type="entry name" value="all-alpha NTP pyrophosphatases"/>
    <property type="match status" value="1"/>
</dbReference>
<reference evidence="1" key="1">
    <citation type="submission" date="2018-05" db="EMBL/GenBank/DDBJ databases">
        <authorList>
            <person name="Lanie J.A."/>
            <person name="Ng W.-L."/>
            <person name="Kazmierczak K.M."/>
            <person name="Andrzejewski T.M."/>
            <person name="Davidsen T.M."/>
            <person name="Wayne K.J."/>
            <person name="Tettelin H."/>
            <person name="Glass J.I."/>
            <person name="Rusch D."/>
            <person name="Podicherti R."/>
            <person name="Tsui H.-C.T."/>
            <person name="Winkler M.E."/>
        </authorList>
    </citation>
    <scope>NUCLEOTIDE SEQUENCE</scope>
</reference>
<organism evidence="1">
    <name type="scientific">marine metagenome</name>
    <dbReference type="NCBI Taxonomy" id="408172"/>
    <lineage>
        <taxon>unclassified sequences</taxon>
        <taxon>metagenomes</taxon>
        <taxon>ecological metagenomes</taxon>
    </lineage>
</organism>
<dbReference type="Pfam" id="PF12643">
    <property type="entry name" value="MazG-like"/>
    <property type="match status" value="1"/>
</dbReference>
<feature type="non-terminal residue" evidence="1">
    <location>
        <position position="114"/>
    </location>
</feature>
<dbReference type="GO" id="GO:0009143">
    <property type="term" value="P:nucleoside triphosphate catabolic process"/>
    <property type="evidence" value="ECO:0007669"/>
    <property type="project" value="InterPro"/>
</dbReference>
<evidence type="ECO:0000313" key="1">
    <source>
        <dbReference type="EMBL" id="SVD11375.1"/>
    </source>
</evidence>
<dbReference type="PANTHER" id="PTHR46523">
    <property type="entry name" value="DCTP PYROPHOSPHATASE 1"/>
    <property type="match status" value="1"/>
</dbReference>
<dbReference type="PIRSF" id="PIRSF029826">
    <property type="entry name" value="UCP029826_pph"/>
    <property type="match status" value="1"/>
</dbReference>
<proteinExistence type="predicted"/>
<dbReference type="EMBL" id="UINC01130358">
    <property type="protein sequence ID" value="SVD11375.1"/>
    <property type="molecule type" value="Genomic_DNA"/>
</dbReference>
<evidence type="ECO:0008006" key="2">
    <source>
        <dbReference type="Google" id="ProtNLM"/>
    </source>
</evidence>
<gene>
    <name evidence="1" type="ORF">METZ01_LOCUS364229</name>
</gene>
<sequence>MDSIAELTTHINAFRDARDWKQFHNPKDMALSISIEAAELMEQFQWKNAAECEEHLRANREAVADEMADVAIYLFELADLLEMDLGREMLRKLEKNTAKYPVEKAKGSNRKYDE</sequence>
<dbReference type="CDD" id="cd11537">
    <property type="entry name" value="NTP-PPase_RS21-C6_like"/>
    <property type="match status" value="1"/>
</dbReference>
<name>A0A382SPI8_9ZZZZ</name>
<dbReference type="PANTHER" id="PTHR46523:SF1">
    <property type="entry name" value="DCTP PYROPHOSPHATASE 1"/>
    <property type="match status" value="1"/>
</dbReference>
<dbReference type="Gene3D" id="1.10.287.1080">
    <property type="entry name" value="MazG-like"/>
    <property type="match status" value="1"/>
</dbReference>
<protein>
    <recommendedName>
        <fullName evidence="2">NTP pyrophosphohydrolase MazG putative catalytic core domain-containing protein</fullName>
    </recommendedName>
</protein>
<dbReference type="InterPro" id="IPR025984">
    <property type="entry name" value="DCTPP"/>
</dbReference>
<accession>A0A382SPI8</accession>